<dbReference type="EMBL" id="JBBBZM010000032">
    <property type="protein sequence ID" value="KAL0637634.1"/>
    <property type="molecule type" value="Genomic_DNA"/>
</dbReference>
<comment type="cofactor">
    <cofactor evidence="1">
        <name>Cu cation</name>
        <dbReference type="ChEBI" id="CHEBI:23378"/>
    </cofactor>
</comment>
<dbReference type="InterPro" id="IPR015800">
    <property type="entry name" value="Cu_amine_oxidase_N2"/>
</dbReference>
<organism evidence="10 11">
    <name type="scientific">Discina gigas</name>
    <dbReference type="NCBI Taxonomy" id="1032678"/>
    <lineage>
        <taxon>Eukaryota</taxon>
        <taxon>Fungi</taxon>
        <taxon>Dikarya</taxon>
        <taxon>Ascomycota</taxon>
        <taxon>Pezizomycotina</taxon>
        <taxon>Pezizomycetes</taxon>
        <taxon>Pezizales</taxon>
        <taxon>Discinaceae</taxon>
        <taxon>Discina</taxon>
    </lineage>
</organism>
<dbReference type="Pfam" id="PF02727">
    <property type="entry name" value="Cu_amine_oxidN2"/>
    <property type="match status" value="1"/>
</dbReference>
<dbReference type="InterPro" id="IPR016182">
    <property type="entry name" value="Cu_amine_oxidase_N-reg"/>
</dbReference>
<dbReference type="Gene3D" id="3.10.450.40">
    <property type="match status" value="2"/>
</dbReference>
<comment type="similarity">
    <text evidence="2 7">Belongs to the copper/topaquinone oxidase family.</text>
</comment>
<evidence type="ECO:0000313" key="11">
    <source>
        <dbReference type="Proteomes" id="UP001447188"/>
    </source>
</evidence>
<name>A0ABR3GNZ6_9PEZI</name>
<dbReference type="SUPFAM" id="SSF54416">
    <property type="entry name" value="Amine oxidase N-terminal region"/>
    <property type="match status" value="2"/>
</dbReference>
<comment type="cofactor">
    <cofactor evidence="7">
        <name>Cu cation</name>
        <dbReference type="ChEBI" id="CHEBI:23378"/>
    </cofactor>
    <text evidence="7">Contains 1 topaquinone per subunit.</text>
</comment>
<dbReference type="InterPro" id="IPR049948">
    <property type="entry name" value="Cu_Am_ox_TPQ-bd"/>
</dbReference>
<dbReference type="Proteomes" id="UP001447188">
    <property type="component" value="Unassembled WGS sequence"/>
</dbReference>
<comment type="PTM">
    <text evidence="7">Topaquinone (TPQ) is generated by copper-dependent autoxidation of a specific tyrosyl residue.</text>
</comment>
<feature type="domain" description="Copper amine oxidase catalytic" evidence="8">
    <location>
        <begin position="271"/>
        <end position="672"/>
    </location>
</feature>
<comment type="caution">
    <text evidence="10">The sequence shown here is derived from an EMBL/GenBank/DDBJ whole genome shotgun (WGS) entry which is preliminary data.</text>
</comment>
<gene>
    <name evidence="10" type="ORF">Q9L58_003358</name>
</gene>
<dbReference type="InterPro" id="IPR036460">
    <property type="entry name" value="Cu_amine_oxidase_C_sf"/>
</dbReference>
<dbReference type="SUPFAM" id="SSF49998">
    <property type="entry name" value="Amine oxidase catalytic domain"/>
    <property type="match status" value="1"/>
</dbReference>
<protein>
    <recommendedName>
        <fullName evidence="7">Amine oxidase</fullName>
        <ecNumber evidence="7">1.4.3.-</ecNumber>
    </recommendedName>
</protein>
<reference evidence="10 11" key="1">
    <citation type="submission" date="2024-02" db="EMBL/GenBank/DDBJ databases">
        <title>Discinaceae phylogenomics.</title>
        <authorList>
            <person name="Dirks A.C."/>
            <person name="James T.Y."/>
        </authorList>
    </citation>
    <scope>NUCLEOTIDE SEQUENCE [LARGE SCALE GENOMIC DNA]</scope>
    <source>
        <strain evidence="10 11">ACD0624</strain>
    </source>
</reference>
<dbReference type="Pfam" id="PF01179">
    <property type="entry name" value="Cu_amine_oxid"/>
    <property type="match status" value="1"/>
</dbReference>
<keyword evidence="11" id="KW-1185">Reference proteome</keyword>
<dbReference type="InterPro" id="IPR000269">
    <property type="entry name" value="Cu_amine_oxidase"/>
</dbReference>
<dbReference type="Gene3D" id="2.70.98.20">
    <property type="entry name" value="Copper amine oxidase, catalytic domain"/>
    <property type="match status" value="1"/>
</dbReference>
<proteinExistence type="inferred from homology"/>
<sequence>MRPEPRISVTQTKVSEKLNLFLSTPQPHPLDQLSVDEVNKTRNVILRSHPGVSIAFRTISLEEPRKSALVLFLQAEHKGELSRTKRPPRRARVLFEAIARDRSVELRESVVDVVAGEENSHEVIDKKHHAPLNAEEIAMFPDVALASPLFKKALAELSLPPNTVIVIDPWMYGGWENPDENSPRYMQGLVYARDPKTNNPDSNHYAFPLPLIPVMDVVKREIVRVDQLATGGRDDGFEYGTGPKEALAHCKPCEYIPELIPGGLRQDLKPLNVVQPYGPSFTVTGNSLVEWQKWRFRVGFNPREGATIHDLWYDGRSVLYRLSFSEMSVPYGDPRAPFHRKQAFDFGDGGAGRASNNLELGCDCLGLIKYFDGVMNDIHGKGVVSRNVVCMHEQDDGILWKHTNYRTGRAVVTRNRKLIIQFIITLANYEYIFAYHFDQAGGITIETRATGVVSTVPIDPGKTSSWGNVVSPGVLAQNHQHLFCVRIDPAIDGYKNTIIQEESHPLPYSPEINPYGNGYEVKQTILKTSGFADAAPQSGRVFKIVNQKVRNPISGRPVGYKLAPSPTQLVLAHPESIMAKRMAYASHHLWVTKYHDNEFWAAGQFTNQSSAEYGGVKDMADRKENIENEDVVLWHSFGLTHNPRVEDFPVMPVETHQIQLKPADFFTKNPAIDVPSAKNQTSILYKKGGLVSGFVAEVPQTHESDRRKAMLHVEETGVEVLIQQTQQQGIKACCM</sequence>
<dbReference type="PANTHER" id="PTHR10638:SF91">
    <property type="entry name" value="AMINE OXIDASE"/>
    <property type="match status" value="1"/>
</dbReference>
<evidence type="ECO:0000256" key="4">
    <source>
        <dbReference type="ARBA" id="ARBA00022772"/>
    </source>
</evidence>
<evidence type="ECO:0000256" key="2">
    <source>
        <dbReference type="ARBA" id="ARBA00007983"/>
    </source>
</evidence>
<evidence type="ECO:0000259" key="9">
    <source>
        <dbReference type="Pfam" id="PF02727"/>
    </source>
</evidence>
<evidence type="ECO:0000259" key="8">
    <source>
        <dbReference type="Pfam" id="PF01179"/>
    </source>
</evidence>
<dbReference type="EC" id="1.4.3.-" evidence="7"/>
<evidence type="ECO:0000256" key="6">
    <source>
        <dbReference type="ARBA" id="ARBA00023008"/>
    </source>
</evidence>
<keyword evidence="5 7" id="KW-0560">Oxidoreductase</keyword>
<dbReference type="PANTHER" id="PTHR10638">
    <property type="entry name" value="COPPER AMINE OXIDASE"/>
    <property type="match status" value="1"/>
</dbReference>
<evidence type="ECO:0000256" key="5">
    <source>
        <dbReference type="ARBA" id="ARBA00023002"/>
    </source>
</evidence>
<evidence type="ECO:0000256" key="3">
    <source>
        <dbReference type="ARBA" id="ARBA00022723"/>
    </source>
</evidence>
<evidence type="ECO:0000256" key="1">
    <source>
        <dbReference type="ARBA" id="ARBA00001935"/>
    </source>
</evidence>
<dbReference type="InterPro" id="IPR015798">
    <property type="entry name" value="Cu_amine_oxidase_C"/>
</dbReference>
<dbReference type="PROSITE" id="PS01164">
    <property type="entry name" value="COPPER_AMINE_OXID_1"/>
    <property type="match status" value="1"/>
</dbReference>
<keyword evidence="6 7" id="KW-0186">Copper</keyword>
<accession>A0ABR3GNZ6</accession>
<keyword evidence="3 7" id="KW-0479">Metal-binding</keyword>
<evidence type="ECO:0000256" key="7">
    <source>
        <dbReference type="RuleBase" id="RU000672"/>
    </source>
</evidence>
<keyword evidence="4 7" id="KW-0801">TPQ</keyword>
<feature type="domain" description="Copper amine oxidase N2-terminal" evidence="9">
    <location>
        <begin position="28"/>
        <end position="95"/>
    </location>
</feature>
<evidence type="ECO:0000313" key="10">
    <source>
        <dbReference type="EMBL" id="KAL0637634.1"/>
    </source>
</evidence>